<sequence>MANPVEFDEAERRHAMTFSCKRMWNCNGKLICVDSGEKLEDVEEAGQTAEYRTVVMCRFCVRNPLVETDYLCILFSARTLLHFTLAVVGFSQGLFVSYSDDGGDC</sequence>
<comment type="caution">
    <text evidence="1">The sequence shown here is derived from an EMBL/GenBank/DDBJ whole genome shotgun (WGS) entry which is preliminary data.</text>
</comment>
<keyword evidence="2" id="KW-1185">Reference proteome</keyword>
<evidence type="ECO:0000313" key="1">
    <source>
        <dbReference type="EMBL" id="OQR77408.1"/>
    </source>
</evidence>
<reference evidence="1 2" key="1">
    <citation type="journal article" date="2017" name="Gigascience">
        <title>Draft genome of the honey bee ectoparasitic mite, Tropilaelaps mercedesae, is shaped by the parasitic life history.</title>
        <authorList>
            <person name="Dong X."/>
            <person name="Armstrong S.D."/>
            <person name="Xia D."/>
            <person name="Makepeace B.L."/>
            <person name="Darby A.C."/>
            <person name="Kadowaki T."/>
        </authorList>
    </citation>
    <scope>NUCLEOTIDE SEQUENCE [LARGE SCALE GENOMIC DNA]</scope>
    <source>
        <strain evidence="1">Wuxi-XJTLU</strain>
    </source>
</reference>
<evidence type="ECO:0000313" key="2">
    <source>
        <dbReference type="Proteomes" id="UP000192247"/>
    </source>
</evidence>
<proteinExistence type="predicted"/>
<name>A0A1V9XVN3_9ACAR</name>
<dbReference type="Proteomes" id="UP000192247">
    <property type="component" value="Unassembled WGS sequence"/>
</dbReference>
<organism evidence="1 2">
    <name type="scientific">Tropilaelaps mercedesae</name>
    <dbReference type="NCBI Taxonomy" id="418985"/>
    <lineage>
        <taxon>Eukaryota</taxon>
        <taxon>Metazoa</taxon>
        <taxon>Ecdysozoa</taxon>
        <taxon>Arthropoda</taxon>
        <taxon>Chelicerata</taxon>
        <taxon>Arachnida</taxon>
        <taxon>Acari</taxon>
        <taxon>Parasitiformes</taxon>
        <taxon>Mesostigmata</taxon>
        <taxon>Gamasina</taxon>
        <taxon>Dermanyssoidea</taxon>
        <taxon>Laelapidae</taxon>
        <taxon>Tropilaelaps</taxon>
    </lineage>
</organism>
<dbReference type="InParanoid" id="A0A1V9XVN3"/>
<gene>
    <name evidence="1" type="ORF">BIW11_02910</name>
</gene>
<accession>A0A1V9XVN3</accession>
<dbReference type="EMBL" id="MNPL01003577">
    <property type="protein sequence ID" value="OQR77408.1"/>
    <property type="molecule type" value="Genomic_DNA"/>
</dbReference>
<protein>
    <submittedName>
        <fullName evidence="1">Uncharacterized protein</fullName>
    </submittedName>
</protein>
<dbReference type="AlphaFoldDB" id="A0A1V9XVN3"/>